<organism evidence="2 3">
    <name type="scientific">Ginsengibacter hankyongi</name>
    <dbReference type="NCBI Taxonomy" id="2607284"/>
    <lineage>
        <taxon>Bacteria</taxon>
        <taxon>Pseudomonadati</taxon>
        <taxon>Bacteroidota</taxon>
        <taxon>Chitinophagia</taxon>
        <taxon>Chitinophagales</taxon>
        <taxon>Chitinophagaceae</taxon>
        <taxon>Ginsengibacter</taxon>
    </lineage>
</organism>
<evidence type="ECO:0000313" key="2">
    <source>
        <dbReference type="EMBL" id="KAA9035706.1"/>
    </source>
</evidence>
<dbReference type="RefSeq" id="WP_150416862.1">
    <property type="nucleotide sequence ID" value="NZ_VYQF01000011.1"/>
</dbReference>
<feature type="chain" id="PRO_5023913831" evidence="1">
    <location>
        <begin position="20"/>
        <end position="201"/>
    </location>
</feature>
<dbReference type="EMBL" id="VYQF01000011">
    <property type="protein sequence ID" value="KAA9035706.1"/>
    <property type="molecule type" value="Genomic_DNA"/>
</dbReference>
<evidence type="ECO:0000256" key="1">
    <source>
        <dbReference type="SAM" id="SignalP"/>
    </source>
</evidence>
<name>A0A5J5IAT7_9BACT</name>
<protein>
    <submittedName>
        <fullName evidence="2">Porin family protein</fullName>
    </submittedName>
</protein>
<sequence>MKKILLLIFTFSSILYSSAQITKSNWLIGGTGLFNSTTYNSTTGAAGQRVTDIQLSPNIGYFLVDKFATGLKLGFGSSRYKTIGQNSLSKQTTYSLGPFIRYYFLRVRKQFNLLVDASYQYGIERGGGSSAPDGQPLVFSITQYTKNTFSIAAGPVIYFNPSVGLEFLIGYSSSKYVQHEGNNNTVQVGLGLQVHLKKHKK</sequence>
<feature type="signal peptide" evidence="1">
    <location>
        <begin position="1"/>
        <end position="19"/>
    </location>
</feature>
<accession>A0A5J5IAT7</accession>
<gene>
    <name evidence="2" type="ORF">FW778_21005</name>
</gene>
<keyword evidence="3" id="KW-1185">Reference proteome</keyword>
<dbReference type="AlphaFoldDB" id="A0A5J5IAT7"/>
<dbReference type="Proteomes" id="UP000326903">
    <property type="component" value="Unassembled WGS sequence"/>
</dbReference>
<proteinExistence type="predicted"/>
<comment type="caution">
    <text evidence="2">The sequence shown here is derived from an EMBL/GenBank/DDBJ whole genome shotgun (WGS) entry which is preliminary data.</text>
</comment>
<evidence type="ECO:0000313" key="3">
    <source>
        <dbReference type="Proteomes" id="UP000326903"/>
    </source>
</evidence>
<keyword evidence="1" id="KW-0732">Signal</keyword>
<reference evidence="2 3" key="1">
    <citation type="submission" date="2019-09" db="EMBL/GenBank/DDBJ databases">
        <title>Draft genome sequence of Ginsengibacter sp. BR5-29.</title>
        <authorList>
            <person name="Im W.-T."/>
        </authorList>
    </citation>
    <scope>NUCLEOTIDE SEQUENCE [LARGE SCALE GENOMIC DNA]</scope>
    <source>
        <strain evidence="2 3">BR5-29</strain>
    </source>
</reference>